<keyword evidence="2" id="KW-1185">Reference proteome</keyword>
<proteinExistence type="predicted"/>
<reference evidence="1" key="1">
    <citation type="submission" date="2021-02" db="EMBL/GenBank/DDBJ databases">
        <authorList>
            <consortium name="DOE Joint Genome Institute"/>
            <person name="Ahrendt S."/>
            <person name="Looney B.P."/>
            <person name="Miyauchi S."/>
            <person name="Morin E."/>
            <person name="Drula E."/>
            <person name="Courty P.E."/>
            <person name="Chicoki N."/>
            <person name="Fauchery L."/>
            <person name="Kohler A."/>
            <person name="Kuo A."/>
            <person name="Labutti K."/>
            <person name="Pangilinan J."/>
            <person name="Lipzen A."/>
            <person name="Riley R."/>
            <person name="Andreopoulos W."/>
            <person name="He G."/>
            <person name="Johnson J."/>
            <person name="Barry K.W."/>
            <person name="Grigoriev I.V."/>
            <person name="Nagy L."/>
            <person name="Hibbett D."/>
            <person name="Henrissat B."/>
            <person name="Matheny P.B."/>
            <person name="Labbe J."/>
            <person name="Martin F."/>
        </authorList>
    </citation>
    <scope>NUCLEOTIDE SEQUENCE</scope>
    <source>
        <strain evidence="1">FP105234-sp</strain>
    </source>
</reference>
<reference evidence="1" key="2">
    <citation type="journal article" date="2022" name="New Phytol.">
        <title>Evolutionary transition to the ectomycorrhizal habit in the genomes of a hyperdiverse lineage of mushroom-forming fungi.</title>
        <authorList>
            <person name="Looney B."/>
            <person name="Miyauchi S."/>
            <person name="Morin E."/>
            <person name="Drula E."/>
            <person name="Courty P.E."/>
            <person name="Kohler A."/>
            <person name="Kuo A."/>
            <person name="LaButti K."/>
            <person name="Pangilinan J."/>
            <person name="Lipzen A."/>
            <person name="Riley R."/>
            <person name="Andreopoulos W."/>
            <person name="He G."/>
            <person name="Johnson J."/>
            <person name="Nolan M."/>
            <person name="Tritt A."/>
            <person name="Barry K.W."/>
            <person name="Grigoriev I.V."/>
            <person name="Nagy L.G."/>
            <person name="Hibbett D."/>
            <person name="Henrissat B."/>
            <person name="Matheny P.B."/>
            <person name="Labbe J."/>
            <person name="Martin F.M."/>
        </authorList>
    </citation>
    <scope>NUCLEOTIDE SEQUENCE</scope>
    <source>
        <strain evidence="1">FP105234-sp</strain>
    </source>
</reference>
<dbReference type="Proteomes" id="UP000814033">
    <property type="component" value="Unassembled WGS sequence"/>
</dbReference>
<accession>A0ACB8R8V4</accession>
<comment type="caution">
    <text evidence="1">The sequence shown here is derived from an EMBL/GenBank/DDBJ whole genome shotgun (WGS) entry which is preliminary data.</text>
</comment>
<sequence length="145" mass="16214">MEIEKPNTFLPDLIEVVRHAHCHNAGLVEYLRTLCLYLFGTPVGRWGRRMPPPAPGVVRVRLYMPIPAPVTRKNVGTVKIDQVDFPLEADGGVDLGMIKRWFGIAEVDVRALGQPVTLTERLFCRYVGLKTAHTSSRLARTGCHP</sequence>
<evidence type="ECO:0000313" key="1">
    <source>
        <dbReference type="EMBL" id="KAI0040322.1"/>
    </source>
</evidence>
<evidence type="ECO:0000313" key="2">
    <source>
        <dbReference type="Proteomes" id="UP000814033"/>
    </source>
</evidence>
<gene>
    <name evidence="1" type="ORF">FA95DRAFT_899366</name>
</gene>
<name>A0ACB8R8V4_9AGAM</name>
<dbReference type="EMBL" id="MU276207">
    <property type="protein sequence ID" value="KAI0040322.1"/>
    <property type="molecule type" value="Genomic_DNA"/>
</dbReference>
<organism evidence="1 2">
    <name type="scientific">Auriscalpium vulgare</name>
    <dbReference type="NCBI Taxonomy" id="40419"/>
    <lineage>
        <taxon>Eukaryota</taxon>
        <taxon>Fungi</taxon>
        <taxon>Dikarya</taxon>
        <taxon>Basidiomycota</taxon>
        <taxon>Agaricomycotina</taxon>
        <taxon>Agaricomycetes</taxon>
        <taxon>Russulales</taxon>
        <taxon>Auriscalpiaceae</taxon>
        <taxon>Auriscalpium</taxon>
    </lineage>
</organism>
<protein>
    <submittedName>
        <fullName evidence="1">Uncharacterized protein</fullName>
    </submittedName>
</protein>